<gene>
    <name evidence="1" type="ORF">phiGM223_07</name>
</gene>
<accession>A0A8T8IVH9</accession>
<proteinExistence type="predicted"/>
<evidence type="ECO:0000313" key="2">
    <source>
        <dbReference type="Proteomes" id="UP000676975"/>
    </source>
</evidence>
<name>A0A8T8IVH9_9CAUD</name>
<evidence type="ECO:0000313" key="1">
    <source>
        <dbReference type="EMBL" id="QTZ83273.1"/>
    </source>
</evidence>
<protein>
    <submittedName>
        <fullName evidence="1">Uncharacterized protein</fullName>
    </submittedName>
</protein>
<dbReference type="Proteomes" id="UP000676975">
    <property type="component" value="Segment"/>
</dbReference>
<keyword evidence="2" id="KW-1185">Reference proteome</keyword>
<sequence length="178" mass="20294">MSKITSKTLPYFASRLVHAMSVRLSETAHQRPYQFVLTPYHTEAPSTLVDMMRAAQEGEFPISTEDCHTAIYGQQGNQLFRMYHDAGHLKHQLDTVLEDELVLFQRQWADLLPLIPEEDKWPCNLVWQADTAGQGWLHHMTGAFPTDQTEFVLAITKLMQHGTLTIKDAVSVYVNGRP</sequence>
<organism evidence="1 2">
    <name type="scientific">Pseudomonas phage phiGM22-3</name>
    <dbReference type="NCBI Taxonomy" id="2816462"/>
    <lineage>
        <taxon>Viruses</taxon>
        <taxon>Duplodnaviria</taxon>
        <taxon>Heunggongvirae</taxon>
        <taxon>Uroviricota</taxon>
        <taxon>Caudoviricetes</taxon>
        <taxon>Autographivirales</taxon>
        <taxon>Autoscriptoviridae</taxon>
        <taxon>Tunggulvirus</taxon>
        <taxon>Tunggulvirus GM223</taxon>
    </lineage>
</organism>
<reference evidence="1" key="1">
    <citation type="submission" date="2021-02" db="EMBL/GenBank/DDBJ databases">
        <authorList>
            <person name="Qin X."/>
            <person name="Gong M."/>
            <person name="Yang H."/>
        </authorList>
    </citation>
    <scope>NUCLEOTIDE SEQUENCE</scope>
</reference>
<dbReference type="EMBL" id="MW627366">
    <property type="protein sequence ID" value="QTZ83273.1"/>
    <property type="molecule type" value="Genomic_DNA"/>
</dbReference>